<dbReference type="Pfam" id="PF00293">
    <property type="entry name" value="NUDIX"/>
    <property type="match status" value="1"/>
</dbReference>
<protein>
    <submittedName>
        <fullName evidence="3">NUDIX hydrolase</fullName>
    </submittedName>
</protein>
<evidence type="ECO:0000259" key="1">
    <source>
        <dbReference type="Pfam" id="PF00293"/>
    </source>
</evidence>
<name>A0A0G1QH03_9BACT</name>
<dbReference type="Proteomes" id="UP000034487">
    <property type="component" value="Unassembled WGS sequence"/>
</dbReference>
<feature type="domain" description="Nudix hydrolase" evidence="1">
    <location>
        <begin position="13"/>
        <end position="133"/>
    </location>
</feature>
<evidence type="ECO:0000259" key="2">
    <source>
        <dbReference type="Pfam" id="PF21906"/>
    </source>
</evidence>
<reference evidence="3 4" key="1">
    <citation type="journal article" date="2015" name="Nature">
        <title>rRNA introns, odd ribosomes, and small enigmatic genomes across a large radiation of phyla.</title>
        <authorList>
            <person name="Brown C.T."/>
            <person name="Hug L.A."/>
            <person name="Thomas B.C."/>
            <person name="Sharon I."/>
            <person name="Castelle C.J."/>
            <person name="Singh A."/>
            <person name="Wilkins M.J."/>
            <person name="Williams K.H."/>
            <person name="Banfield J.F."/>
        </authorList>
    </citation>
    <scope>NUCLEOTIDE SEQUENCE [LARGE SCALE GENOMIC DNA]</scope>
</reference>
<evidence type="ECO:0000313" key="4">
    <source>
        <dbReference type="Proteomes" id="UP000034487"/>
    </source>
</evidence>
<dbReference type="InterPro" id="IPR000086">
    <property type="entry name" value="NUDIX_hydrolase_dom"/>
</dbReference>
<dbReference type="SUPFAM" id="SSF55811">
    <property type="entry name" value="Nudix"/>
    <property type="match status" value="1"/>
</dbReference>
<keyword evidence="3" id="KW-0378">Hydrolase</keyword>
<dbReference type="EMBL" id="LCMV01000009">
    <property type="protein sequence ID" value="KKU44269.1"/>
    <property type="molecule type" value="Genomic_DNA"/>
</dbReference>
<gene>
    <name evidence="3" type="ORF">UX60_C0009G0012</name>
</gene>
<dbReference type="InterPro" id="IPR036388">
    <property type="entry name" value="WH-like_DNA-bd_sf"/>
</dbReference>
<dbReference type="GO" id="GO:0016787">
    <property type="term" value="F:hydrolase activity"/>
    <property type="evidence" value="ECO:0007669"/>
    <property type="project" value="UniProtKB-KW"/>
</dbReference>
<accession>A0A0G1QH03</accession>
<dbReference type="PANTHER" id="PTHR43736:SF4">
    <property type="entry name" value="SLR1690 PROTEIN"/>
    <property type="match status" value="1"/>
</dbReference>
<dbReference type="Pfam" id="PF21906">
    <property type="entry name" value="WHD_NrtR"/>
    <property type="match status" value="1"/>
</dbReference>
<evidence type="ECO:0000313" key="3">
    <source>
        <dbReference type="EMBL" id="KKU44269.1"/>
    </source>
</evidence>
<dbReference type="CDD" id="cd18873">
    <property type="entry name" value="NUDIX_NadM_like"/>
    <property type="match status" value="1"/>
</dbReference>
<dbReference type="InterPro" id="IPR015797">
    <property type="entry name" value="NUDIX_hydrolase-like_dom_sf"/>
</dbReference>
<sequence length="219" mass="25285">MDKTEFEHPYVTVDVLIFSIRNKQLSTLLIRRSDDPFKGSFAIPGGFVQMNETLDKAAKRVIDQKGHQNNLYLEQLYSFGDLDRDPRGRVVSVAYLALVPQDNAIDVDDGKHVIKWFPVKTLPPLAFDHEKIITYAVERIKSKLGYSNIAANLLPEKFRLTELQQIYEMVLGRPLDKRNFRKKMASLNLLEPLDELLSVGQHRPAQLYRFREKGLIIFN</sequence>
<dbReference type="PATRIC" id="fig|1618335.3.peg.144"/>
<organism evidence="3 4">
    <name type="scientific">Berkelbacteria bacterium GW2011_GWA2_46_7</name>
    <dbReference type="NCBI Taxonomy" id="1618335"/>
    <lineage>
        <taxon>Bacteria</taxon>
        <taxon>Candidatus Berkelbacteria</taxon>
    </lineage>
</organism>
<dbReference type="Gene3D" id="3.90.79.10">
    <property type="entry name" value="Nucleoside Triphosphate Pyrophosphohydrolase"/>
    <property type="match status" value="1"/>
</dbReference>
<dbReference type="SUPFAM" id="SSF46785">
    <property type="entry name" value="Winged helix' DNA-binding domain"/>
    <property type="match status" value="1"/>
</dbReference>
<comment type="caution">
    <text evidence="3">The sequence shown here is derived from an EMBL/GenBank/DDBJ whole genome shotgun (WGS) entry which is preliminary data.</text>
</comment>
<dbReference type="Gene3D" id="1.10.10.10">
    <property type="entry name" value="Winged helix-like DNA-binding domain superfamily/Winged helix DNA-binding domain"/>
    <property type="match status" value="1"/>
</dbReference>
<dbReference type="PANTHER" id="PTHR43736">
    <property type="entry name" value="ADP-RIBOSE PYROPHOSPHATASE"/>
    <property type="match status" value="1"/>
</dbReference>
<dbReference type="InterPro" id="IPR054105">
    <property type="entry name" value="WHD_NrtR"/>
</dbReference>
<dbReference type="AlphaFoldDB" id="A0A0G1QH03"/>
<dbReference type="InterPro" id="IPR036390">
    <property type="entry name" value="WH_DNA-bd_sf"/>
</dbReference>
<proteinExistence type="predicted"/>
<feature type="domain" description="NrtR DNA-binding winged helix" evidence="2">
    <location>
        <begin position="151"/>
        <end position="210"/>
    </location>
</feature>